<feature type="transmembrane region" description="Helical" evidence="7">
    <location>
        <begin position="435"/>
        <end position="456"/>
    </location>
</feature>
<dbReference type="Pfam" id="PF07690">
    <property type="entry name" value="MFS_1"/>
    <property type="match status" value="1"/>
</dbReference>
<reference evidence="10" key="1">
    <citation type="submission" date="2025-08" db="UniProtKB">
        <authorList>
            <consortium name="RefSeq"/>
        </authorList>
    </citation>
    <scope>IDENTIFICATION</scope>
</reference>
<dbReference type="Proteomes" id="UP001165740">
    <property type="component" value="Chromosome 9"/>
</dbReference>
<evidence type="ECO:0000256" key="3">
    <source>
        <dbReference type="ARBA" id="ARBA00022692"/>
    </source>
</evidence>
<keyword evidence="2" id="KW-0813">Transport</keyword>
<dbReference type="PANTHER" id="PTHR43385:SF1">
    <property type="entry name" value="RIBOFLAVIN TRANSPORTER RIBJ"/>
    <property type="match status" value="1"/>
</dbReference>
<feature type="transmembrane region" description="Helical" evidence="7">
    <location>
        <begin position="90"/>
        <end position="110"/>
    </location>
</feature>
<feature type="transmembrane region" description="Helical" evidence="7">
    <location>
        <begin position="401"/>
        <end position="423"/>
    </location>
</feature>
<dbReference type="PROSITE" id="PS50850">
    <property type="entry name" value="MFS"/>
    <property type="match status" value="1"/>
</dbReference>
<dbReference type="InterPro" id="IPR011701">
    <property type="entry name" value="MFS"/>
</dbReference>
<feature type="domain" description="Major facilitator superfamily (MFS) profile" evidence="8">
    <location>
        <begin position="16"/>
        <end position="487"/>
    </location>
</feature>
<name>A0A9W3B9V5_BIOGL</name>
<dbReference type="InterPro" id="IPR052983">
    <property type="entry name" value="MFS_Riboflavin_Transporter"/>
</dbReference>
<keyword evidence="9" id="KW-1185">Reference proteome</keyword>
<accession>A0A9W3B9V5</accession>
<dbReference type="RefSeq" id="XP_055896242.1">
    <property type="nucleotide sequence ID" value="XM_056040267.1"/>
</dbReference>
<feature type="transmembrane region" description="Helical" evidence="7">
    <location>
        <begin position="148"/>
        <end position="166"/>
    </location>
</feature>
<keyword evidence="5 7" id="KW-0472">Membrane</keyword>
<dbReference type="AlphaFoldDB" id="A0A9W3B9V5"/>
<sequence>MSVLLTNCVQRFKTWRRYFVIIGGIFIYLPIGVPWYFGNLATYINSYYNSNLPADHDVVDPQWIFSAFFIAFSLAIIASGYISNMYGPKMTVIVALVIHSSATFCSYFAIKHSMVALIITFGAVGGLGAGLAYGPPLPVVIKWMPRRIGLASGALMTGFGGGAVFYNELITFYINPENLKPDAKGPHTTYFTQPEVLNRIPTLFLVLGGLTVGLQMIGVLLLRNPEEGDEIETLEMNESSPIIPEKKSPDSKYGEPAVIETESSFAQPTGAPEPHKGTSLSANVSSEKVSMAYELVEKTPLEALKTLDLYILWLALAFNHYGYIIKNNYYKEFGQLVIDNDHFLTTTGTVATIGVSLARILWGIATDWLGTKATLLVFTACTTVATVFWYFTLFISPALYMFWVILISVVFTGAFILFPLAALRCFGEKHYATNYGLILSSQIVLNIISPPITKLLLINFGWFWLFFSISICNFLGTLALLFLKEDR</sequence>
<comment type="subcellular location">
    <subcellularLocation>
        <location evidence="1">Membrane</location>
        <topology evidence="1">Multi-pass membrane protein</topology>
    </subcellularLocation>
</comment>
<proteinExistence type="predicted"/>
<evidence type="ECO:0000256" key="5">
    <source>
        <dbReference type="ARBA" id="ARBA00023136"/>
    </source>
</evidence>
<feature type="transmembrane region" description="Helical" evidence="7">
    <location>
        <begin position="63"/>
        <end position="83"/>
    </location>
</feature>
<evidence type="ECO:0000256" key="2">
    <source>
        <dbReference type="ARBA" id="ARBA00022448"/>
    </source>
</evidence>
<dbReference type="GO" id="GO:0016020">
    <property type="term" value="C:membrane"/>
    <property type="evidence" value="ECO:0007669"/>
    <property type="project" value="UniProtKB-SubCell"/>
</dbReference>
<evidence type="ECO:0000313" key="10">
    <source>
        <dbReference type="RefSeq" id="XP_055896242.1"/>
    </source>
</evidence>
<feature type="transmembrane region" description="Helical" evidence="7">
    <location>
        <begin position="343"/>
        <end position="362"/>
    </location>
</feature>
<protein>
    <submittedName>
        <fullName evidence="10">Monocarboxylate transporter 14-like</fullName>
    </submittedName>
</protein>
<feature type="transmembrane region" description="Helical" evidence="7">
    <location>
        <begin position="374"/>
        <end position="395"/>
    </location>
</feature>
<evidence type="ECO:0000256" key="7">
    <source>
        <dbReference type="SAM" id="Phobius"/>
    </source>
</evidence>
<feature type="transmembrane region" description="Helical" evidence="7">
    <location>
        <begin position="307"/>
        <end position="323"/>
    </location>
</feature>
<feature type="region of interest" description="Disordered" evidence="6">
    <location>
        <begin position="232"/>
        <end position="254"/>
    </location>
</feature>
<evidence type="ECO:0000256" key="1">
    <source>
        <dbReference type="ARBA" id="ARBA00004141"/>
    </source>
</evidence>
<organism evidence="9 10">
    <name type="scientific">Biomphalaria glabrata</name>
    <name type="common">Bloodfluke planorb</name>
    <name type="synonym">Freshwater snail</name>
    <dbReference type="NCBI Taxonomy" id="6526"/>
    <lineage>
        <taxon>Eukaryota</taxon>
        <taxon>Metazoa</taxon>
        <taxon>Spiralia</taxon>
        <taxon>Lophotrochozoa</taxon>
        <taxon>Mollusca</taxon>
        <taxon>Gastropoda</taxon>
        <taxon>Heterobranchia</taxon>
        <taxon>Euthyneura</taxon>
        <taxon>Panpulmonata</taxon>
        <taxon>Hygrophila</taxon>
        <taxon>Lymnaeoidea</taxon>
        <taxon>Planorbidae</taxon>
        <taxon>Biomphalaria</taxon>
    </lineage>
</organism>
<evidence type="ECO:0000256" key="4">
    <source>
        <dbReference type="ARBA" id="ARBA00022989"/>
    </source>
</evidence>
<dbReference type="OMA" id="FILISHY"/>
<dbReference type="GeneID" id="106060293"/>
<evidence type="ECO:0000259" key="8">
    <source>
        <dbReference type="PROSITE" id="PS50850"/>
    </source>
</evidence>
<evidence type="ECO:0000313" key="9">
    <source>
        <dbReference type="Proteomes" id="UP001165740"/>
    </source>
</evidence>
<feature type="transmembrane region" description="Helical" evidence="7">
    <location>
        <begin position="18"/>
        <end position="37"/>
    </location>
</feature>
<feature type="transmembrane region" description="Helical" evidence="7">
    <location>
        <begin position="462"/>
        <end position="483"/>
    </location>
</feature>
<feature type="transmembrane region" description="Helical" evidence="7">
    <location>
        <begin position="116"/>
        <end position="136"/>
    </location>
</feature>
<dbReference type="Gene3D" id="1.20.1250.20">
    <property type="entry name" value="MFS general substrate transporter like domains"/>
    <property type="match status" value="2"/>
</dbReference>
<dbReference type="SUPFAM" id="SSF103473">
    <property type="entry name" value="MFS general substrate transporter"/>
    <property type="match status" value="1"/>
</dbReference>
<dbReference type="GO" id="GO:0022857">
    <property type="term" value="F:transmembrane transporter activity"/>
    <property type="evidence" value="ECO:0007669"/>
    <property type="project" value="InterPro"/>
</dbReference>
<feature type="transmembrane region" description="Helical" evidence="7">
    <location>
        <begin position="200"/>
        <end position="222"/>
    </location>
</feature>
<dbReference type="PANTHER" id="PTHR43385">
    <property type="entry name" value="RIBOFLAVIN TRANSPORTER RIBJ"/>
    <property type="match status" value="1"/>
</dbReference>
<gene>
    <name evidence="10" type="primary">LOC106060293</name>
</gene>
<keyword evidence="4 7" id="KW-1133">Transmembrane helix</keyword>
<feature type="compositionally biased region" description="Basic and acidic residues" evidence="6">
    <location>
        <begin position="244"/>
        <end position="253"/>
    </location>
</feature>
<dbReference type="InterPro" id="IPR036259">
    <property type="entry name" value="MFS_trans_sf"/>
</dbReference>
<dbReference type="OrthoDB" id="410267at2759"/>
<dbReference type="InterPro" id="IPR020846">
    <property type="entry name" value="MFS_dom"/>
</dbReference>
<keyword evidence="3 7" id="KW-0812">Transmembrane</keyword>
<evidence type="ECO:0000256" key="6">
    <source>
        <dbReference type="SAM" id="MobiDB-lite"/>
    </source>
</evidence>